<dbReference type="AlphaFoldDB" id="A0A182P8S6"/>
<organism evidence="1 2">
    <name type="scientific">Anopheles epiroticus</name>
    <dbReference type="NCBI Taxonomy" id="199890"/>
    <lineage>
        <taxon>Eukaryota</taxon>
        <taxon>Metazoa</taxon>
        <taxon>Ecdysozoa</taxon>
        <taxon>Arthropoda</taxon>
        <taxon>Hexapoda</taxon>
        <taxon>Insecta</taxon>
        <taxon>Pterygota</taxon>
        <taxon>Neoptera</taxon>
        <taxon>Endopterygota</taxon>
        <taxon>Diptera</taxon>
        <taxon>Nematocera</taxon>
        <taxon>Culicoidea</taxon>
        <taxon>Culicidae</taxon>
        <taxon>Anophelinae</taxon>
        <taxon>Anopheles</taxon>
    </lineage>
</organism>
<dbReference type="STRING" id="199890.A0A182P8S6"/>
<dbReference type="Proteomes" id="UP000075885">
    <property type="component" value="Unassembled WGS sequence"/>
</dbReference>
<sequence>MDWSTGDLVWFDPGLGHPLPGEIQEVHRAAQMIIVQALINGKACRGACCTRPPMQQLHWKRYHERKQK</sequence>
<evidence type="ECO:0000313" key="2">
    <source>
        <dbReference type="Proteomes" id="UP000075885"/>
    </source>
</evidence>
<evidence type="ECO:0000313" key="1">
    <source>
        <dbReference type="EnsemblMetazoa" id="AEPI003330-PA"/>
    </source>
</evidence>
<dbReference type="VEuPathDB" id="VectorBase:AEPI003330"/>
<name>A0A182P8S6_9DIPT</name>
<dbReference type="EnsemblMetazoa" id="AEPI003330-RA">
    <property type="protein sequence ID" value="AEPI003330-PA"/>
    <property type="gene ID" value="AEPI003330"/>
</dbReference>
<accession>A0A182P8S6</accession>
<proteinExistence type="predicted"/>
<keyword evidence="2" id="KW-1185">Reference proteome</keyword>
<reference evidence="1" key="2">
    <citation type="submission" date="2020-05" db="UniProtKB">
        <authorList>
            <consortium name="EnsemblMetazoa"/>
        </authorList>
    </citation>
    <scope>IDENTIFICATION</scope>
    <source>
        <strain evidence="1">Epiroticus2</strain>
    </source>
</reference>
<protein>
    <submittedName>
        <fullName evidence="1">Uncharacterized protein</fullName>
    </submittedName>
</protein>
<reference evidence="2" key="1">
    <citation type="submission" date="2013-03" db="EMBL/GenBank/DDBJ databases">
        <title>The Genome Sequence of Anopheles epiroticus epiroticus2.</title>
        <authorList>
            <consortium name="The Broad Institute Genomics Platform"/>
            <person name="Neafsey D.E."/>
            <person name="Howell P."/>
            <person name="Walker B."/>
            <person name="Young S.K."/>
            <person name="Zeng Q."/>
            <person name="Gargeya S."/>
            <person name="Fitzgerald M."/>
            <person name="Haas B."/>
            <person name="Abouelleil A."/>
            <person name="Allen A.W."/>
            <person name="Alvarado L."/>
            <person name="Arachchi H.M."/>
            <person name="Berlin A.M."/>
            <person name="Chapman S.B."/>
            <person name="Gainer-Dewar J."/>
            <person name="Goldberg J."/>
            <person name="Griggs A."/>
            <person name="Gujja S."/>
            <person name="Hansen M."/>
            <person name="Howarth C."/>
            <person name="Imamovic A."/>
            <person name="Ireland A."/>
            <person name="Larimer J."/>
            <person name="McCowan C."/>
            <person name="Murphy C."/>
            <person name="Pearson M."/>
            <person name="Poon T.W."/>
            <person name="Priest M."/>
            <person name="Roberts A."/>
            <person name="Saif S."/>
            <person name="Shea T."/>
            <person name="Sisk P."/>
            <person name="Sykes S."/>
            <person name="Wortman J."/>
            <person name="Nusbaum C."/>
            <person name="Birren B."/>
        </authorList>
    </citation>
    <scope>NUCLEOTIDE SEQUENCE [LARGE SCALE GENOMIC DNA]</scope>
    <source>
        <strain evidence="2">Epiroticus2</strain>
    </source>
</reference>